<dbReference type="AlphaFoldDB" id="A0A2Z7AER3"/>
<dbReference type="Proteomes" id="UP000250235">
    <property type="component" value="Unassembled WGS sequence"/>
</dbReference>
<proteinExistence type="predicted"/>
<dbReference type="EMBL" id="KV016292">
    <property type="protein sequence ID" value="KZV19810.1"/>
    <property type="molecule type" value="Genomic_DNA"/>
</dbReference>
<name>A0A2Z7AER3_9LAMI</name>
<evidence type="ECO:0000313" key="3">
    <source>
        <dbReference type="Proteomes" id="UP000250235"/>
    </source>
</evidence>
<organism evidence="2 3">
    <name type="scientific">Dorcoceras hygrometricum</name>
    <dbReference type="NCBI Taxonomy" id="472368"/>
    <lineage>
        <taxon>Eukaryota</taxon>
        <taxon>Viridiplantae</taxon>
        <taxon>Streptophyta</taxon>
        <taxon>Embryophyta</taxon>
        <taxon>Tracheophyta</taxon>
        <taxon>Spermatophyta</taxon>
        <taxon>Magnoliopsida</taxon>
        <taxon>eudicotyledons</taxon>
        <taxon>Gunneridae</taxon>
        <taxon>Pentapetalae</taxon>
        <taxon>asterids</taxon>
        <taxon>lamiids</taxon>
        <taxon>Lamiales</taxon>
        <taxon>Gesneriaceae</taxon>
        <taxon>Didymocarpoideae</taxon>
        <taxon>Trichosporeae</taxon>
        <taxon>Loxocarpinae</taxon>
        <taxon>Dorcoceras</taxon>
    </lineage>
</organism>
<reference evidence="2 3" key="1">
    <citation type="journal article" date="2015" name="Proc. Natl. Acad. Sci. U.S.A.">
        <title>The resurrection genome of Boea hygrometrica: A blueprint for survival of dehydration.</title>
        <authorList>
            <person name="Xiao L."/>
            <person name="Yang G."/>
            <person name="Zhang L."/>
            <person name="Yang X."/>
            <person name="Zhao S."/>
            <person name="Ji Z."/>
            <person name="Zhou Q."/>
            <person name="Hu M."/>
            <person name="Wang Y."/>
            <person name="Chen M."/>
            <person name="Xu Y."/>
            <person name="Jin H."/>
            <person name="Xiao X."/>
            <person name="Hu G."/>
            <person name="Bao F."/>
            <person name="Hu Y."/>
            <person name="Wan P."/>
            <person name="Li L."/>
            <person name="Deng X."/>
            <person name="Kuang T."/>
            <person name="Xiang C."/>
            <person name="Zhu J.K."/>
            <person name="Oliver M.J."/>
            <person name="He Y."/>
        </authorList>
    </citation>
    <scope>NUCLEOTIDE SEQUENCE [LARGE SCALE GENOMIC DNA]</scope>
    <source>
        <strain evidence="3">cv. XS01</strain>
    </source>
</reference>
<evidence type="ECO:0000256" key="1">
    <source>
        <dbReference type="SAM" id="MobiDB-lite"/>
    </source>
</evidence>
<accession>A0A2Z7AER3</accession>
<protein>
    <submittedName>
        <fullName evidence="2">Uncharacterized protein</fullName>
    </submittedName>
</protein>
<sequence>MHSRDRPPTFASHSLLQPPLAGAPSAGPPPGSAGPNLTDPIPNHGRLDAQSLGSRRIAQATNTHCTVFLNLRSVRP</sequence>
<keyword evidence="3" id="KW-1185">Reference proteome</keyword>
<gene>
    <name evidence="2" type="ORF">F511_29599</name>
</gene>
<evidence type="ECO:0000313" key="2">
    <source>
        <dbReference type="EMBL" id="KZV19810.1"/>
    </source>
</evidence>
<feature type="compositionally biased region" description="Low complexity" evidence="1">
    <location>
        <begin position="14"/>
        <end position="25"/>
    </location>
</feature>
<feature type="region of interest" description="Disordered" evidence="1">
    <location>
        <begin position="1"/>
        <end position="48"/>
    </location>
</feature>